<dbReference type="Proteomes" id="UP000253551">
    <property type="component" value="Unassembled WGS sequence"/>
</dbReference>
<accession>A0A367JFW9</accession>
<dbReference type="OrthoDB" id="2244377at2759"/>
<feature type="non-terminal residue" evidence="1">
    <location>
        <position position="1"/>
    </location>
</feature>
<organism evidence="1 2">
    <name type="scientific">Rhizopus stolonifer</name>
    <name type="common">Rhizopus nigricans</name>
    <dbReference type="NCBI Taxonomy" id="4846"/>
    <lineage>
        <taxon>Eukaryota</taxon>
        <taxon>Fungi</taxon>
        <taxon>Fungi incertae sedis</taxon>
        <taxon>Mucoromycota</taxon>
        <taxon>Mucoromycotina</taxon>
        <taxon>Mucoromycetes</taxon>
        <taxon>Mucorales</taxon>
        <taxon>Mucorineae</taxon>
        <taxon>Rhizopodaceae</taxon>
        <taxon>Rhizopus</taxon>
    </lineage>
</organism>
<evidence type="ECO:0000313" key="2">
    <source>
        <dbReference type="Proteomes" id="UP000253551"/>
    </source>
</evidence>
<gene>
    <name evidence="1" type="ORF">CU098_008626</name>
</gene>
<name>A0A367JFW9_RHIST</name>
<proteinExistence type="predicted"/>
<evidence type="ECO:0000313" key="1">
    <source>
        <dbReference type="EMBL" id="RCH88807.1"/>
    </source>
</evidence>
<reference evidence="1 2" key="1">
    <citation type="journal article" date="2018" name="G3 (Bethesda)">
        <title>Phylogenetic and Phylogenomic Definition of Rhizopus Species.</title>
        <authorList>
            <person name="Gryganskyi A.P."/>
            <person name="Golan J."/>
            <person name="Dolatabadi S."/>
            <person name="Mondo S."/>
            <person name="Robb S."/>
            <person name="Idnurm A."/>
            <person name="Muszewska A."/>
            <person name="Steczkiewicz K."/>
            <person name="Masonjones S."/>
            <person name="Liao H.L."/>
            <person name="Gajdeczka M.T."/>
            <person name="Anike F."/>
            <person name="Vuek A."/>
            <person name="Anishchenko I.M."/>
            <person name="Voigt K."/>
            <person name="de Hoog G.S."/>
            <person name="Smith M.E."/>
            <person name="Heitman J."/>
            <person name="Vilgalys R."/>
            <person name="Stajich J.E."/>
        </authorList>
    </citation>
    <scope>NUCLEOTIDE SEQUENCE [LARGE SCALE GENOMIC DNA]</scope>
    <source>
        <strain evidence="1 2">LSU 92-RS-03</strain>
    </source>
</reference>
<protein>
    <submittedName>
        <fullName evidence="1">Uncharacterized protein</fullName>
    </submittedName>
</protein>
<sequence length="438" mass="50251">HTKKYTFQTYNNQIPTRIKNIDLTPPLSSLLSSPPLPSKTVIPEACQGVDFKWLASDRKYWDGWSSKAMFMKKNGKFTRKPVQMNQGESVCVAVLLGPVPALSIIKAMSHYGPADSIMMTAVDTKGTRVPIVLKQHEKQTNSYFASVQFSFSGTWHLETSVEYRSYFWEYPNFHKYLPNRFQSENSLIVRPKQQPVHTCDLLNGSLMNSAWKKSGKKYDFMPPCKLLDNECSSKYKTIHMWGDRHLKRNTLSMLNRIPANSNICGQDEEQQLKSPLTLPNQSQQIYFDQLNKTVVEMLGAWKMHIQNKKRQLPKADLVLIGIGNEDLGSIRQDPTEFAVYFHSFLTFLKEKVYSKQTMIIKTTQAISGKLSHGYNYGRSEAYANIIRTSVLSFNDSKVILWDTYQLGLEENQCSDITSNSQVVRLENRMLSHILCQLE</sequence>
<dbReference type="AlphaFoldDB" id="A0A367JFW9"/>
<dbReference type="EMBL" id="PJQM01003455">
    <property type="protein sequence ID" value="RCH88807.1"/>
    <property type="molecule type" value="Genomic_DNA"/>
</dbReference>
<comment type="caution">
    <text evidence="1">The sequence shown here is derived from an EMBL/GenBank/DDBJ whole genome shotgun (WGS) entry which is preliminary data.</text>
</comment>
<keyword evidence="2" id="KW-1185">Reference proteome</keyword>